<dbReference type="Gene3D" id="2.130.10.10">
    <property type="entry name" value="YVTN repeat-like/Quinoprotein amine dehydrogenase"/>
    <property type="match status" value="1"/>
</dbReference>
<dbReference type="SUPFAM" id="SSF82171">
    <property type="entry name" value="DPP6 N-terminal domain-like"/>
    <property type="match status" value="1"/>
</dbReference>
<dbReference type="Gene3D" id="2.120.10.30">
    <property type="entry name" value="TolB, C-terminal domain"/>
    <property type="match status" value="2"/>
</dbReference>
<proteinExistence type="inferred from homology"/>
<dbReference type="EMBL" id="JAHEPS010000002">
    <property type="protein sequence ID" value="MBT1444472.1"/>
    <property type="molecule type" value="Genomic_DNA"/>
</dbReference>
<keyword evidence="2 3" id="KW-0238">DNA-binding</keyword>
<protein>
    <submittedName>
        <fullName evidence="6">PD40 domain-containing protein</fullName>
    </submittedName>
</protein>
<dbReference type="InterPro" id="IPR036388">
    <property type="entry name" value="WH-like_DNA-bd_sf"/>
</dbReference>
<dbReference type="PANTHER" id="PTHR36842">
    <property type="entry name" value="PROTEIN TOLB HOMOLOG"/>
    <property type="match status" value="1"/>
</dbReference>
<dbReference type="InterPro" id="IPR011659">
    <property type="entry name" value="WD40"/>
</dbReference>
<comment type="similarity">
    <text evidence="1">Belongs to the TolB family.</text>
</comment>
<keyword evidence="4" id="KW-0472">Membrane</keyword>
<reference evidence="6 7" key="1">
    <citation type="submission" date="2021-05" db="EMBL/GenBank/DDBJ databases">
        <title>Shewanella sp. JM162201.</title>
        <authorList>
            <person name="Xu S."/>
            <person name="Li A."/>
        </authorList>
    </citation>
    <scope>NUCLEOTIDE SEQUENCE [LARGE SCALE GENOMIC DNA]</scope>
    <source>
        <strain evidence="6 7">JM162201</strain>
    </source>
</reference>
<comment type="caution">
    <text evidence="6">The sequence shown here is derived from an EMBL/GenBank/DDBJ whole genome shotgun (WGS) entry which is preliminary data.</text>
</comment>
<gene>
    <name evidence="6" type="ORF">KJI95_08015</name>
</gene>
<dbReference type="PROSITE" id="PS51755">
    <property type="entry name" value="OMPR_PHOB"/>
    <property type="match status" value="1"/>
</dbReference>
<evidence type="ECO:0000256" key="3">
    <source>
        <dbReference type="PROSITE-ProRule" id="PRU01091"/>
    </source>
</evidence>
<dbReference type="Gene3D" id="1.10.10.10">
    <property type="entry name" value="Winged helix-like DNA-binding domain superfamily/Winged helix DNA-binding domain"/>
    <property type="match status" value="1"/>
</dbReference>
<dbReference type="SMART" id="SM00862">
    <property type="entry name" value="Trans_reg_C"/>
    <property type="match status" value="1"/>
</dbReference>
<accession>A0ABS5V1X8</accession>
<dbReference type="InterPro" id="IPR015943">
    <property type="entry name" value="WD40/YVTN_repeat-like_dom_sf"/>
</dbReference>
<organism evidence="6 7">
    <name type="scientific">Shewanella jiangmenensis</name>
    <dbReference type="NCBI Taxonomy" id="2837387"/>
    <lineage>
        <taxon>Bacteria</taxon>
        <taxon>Pseudomonadati</taxon>
        <taxon>Pseudomonadota</taxon>
        <taxon>Gammaproteobacteria</taxon>
        <taxon>Alteromonadales</taxon>
        <taxon>Shewanellaceae</taxon>
        <taxon>Shewanella</taxon>
    </lineage>
</organism>
<dbReference type="InterPro" id="IPR016032">
    <property type="entry name" value="Sig_transdc_resp-reg_C-effctor"/>
</dbReference>
<evidence type="ECO:0000256" key="1">
    <source>
        <dbReference type="ARBA" id="ARBA00009820"/>
    </source>
</evidence>
<evidence type="ECO:0000313" key="6">
    <source>
        <dbReference type="EMBL" id="MBT1444472.1"/>
    </source>
</evidence>
<evidence type="ECO:0000259" key="5">
    <source>
        <dbReference type="PROSITE" id="PS51755"/>
    </source>
</evidence>
<keyword evidence="4" id="KW-1133">Transmembrane helix</keyword>
<feature type="transmembrane region" description="Helical" evidence="4">
    <location>
        <begin position="136"/>
        <end position="155"/>
    </location>
</feature>
<feature type="domain" description="OmpR/PhoB-type" evidence="5">
    <location>
        <begin position="6"/>
        <end position="110"/>
    </location>
</feature>
<evidence type="ECO:0000256" key="2">
    <source>
        <dbReference type="ARBA" id="ARBA00023125"/>
    </source>
</evidence>
<sequence length="701" mass="78946">MTETTHHVFQLGMCRVDASDNSLSFAATASEPVQRVTLQPKFIEVLTYLAERYPRVVTREELITDIWEGNGYVGEKALTNAIWHLRQHLGKLSDEEAIETVRKTGYRLCIEPQFERVAEDPTEDLEQKVRNLGRGVSILLLSLALLVALIAHHWYTDSQHRPFGIERLTADGGSERFPAVSPDGRFLVYGGQQPGKKGSLFQLELHNPSASPKQLTSSETDELRAVWSLDGTALYFPSQTGKGCSIMRLTLKDGHLQPLTECSSATASIDLSPDGKTLAYIGEGPEDASTGIMFLDLTQEDAKPQRQSCDSDCAYRDRDFSFSPDGRYLAIARRFGDISEDIFLRSLSDGTERRLTQGIEDIRGLSWHDDGRRLVFSTEEAGNRDGFVLDTDTGEITPLHVDGLSYPRFIPDSDELVFYHYNNHRQMVTVPPFAEVAQAPFPMIYGNFSQRYVDYSAAANRLVFVSNESGYNEIWTSAPDGSRRQMHTELKRQAASPAWSHDGTRIAFVAADTNHEGNKLHVLDTRDNSIRVLASPYINHGRPEWSGDDSFLMASTLDGLTRFNFNNAEPAVFSPVQVRRMQVEGEWLYFTYADGPRGLWRMPWDKPAEPQQLLSSRQLTDGYVWTVTEDGVFYRAPNSASTLLSFYDFNSGESRAIINLPPNSISRQESMAWIPGSRELIMVSWSYPRRDVMLLRHPALQ</sequence>
<name>A0ABS5V1X8_9GAMM</name>
<keyword evidence="7" id="KW-1185">Reference proteome</keyword>
<dbReference type="CDD" id="cd00383">
    <property type="entry name" value="trans_reg_C"/>
    <property type="match status" value="1"/>
</dbReference>
<dbReference type="Pfam" id="PF00486">
    <property type="entry name" value="Trans_reg_C"/>
    <property type="match status" value="1"/>
</dbReference>
<dbReference type="InterPro" id="IPR011042">
    <property type="entry name" value="6-blade_b-propeller_TolB-like"/>
</dbReference>
<dbReference type="PANTHER" id="PTHR36842:SF1">
    <property type="entry name" value="PROTEIN TOLB"/>
    <property type="match status" value="1"/>
</dbReference>
<dbReference type="InterPro" id="IPR001867">
    <property type="entry name" value="OmpR/PhoB-type_DNA-bd"/>
</dbReference>
<feature type="DNA-binding region" description="OmpR/PhoB-type" evidence="3">
    <location>
        <begin position="6"/>
        <end position="110"/>
    </location>
</feature>
<dbReference type="Proteomes" id="UP001195903">
    <property type="component" value="Unassembled WGS sequence"/>
</dbReference>
<dbReference type="RefSeq" id="WP_214506653.1">
    <property type="nucleotide sequence ID" value="NZ_JAHEPS010000002.1"/>
</dbReference>
<evidence type="ECO:0000313" key="7">
    <source>
        <dbReference type="Proteomes" id="UP001195903"/>
    </source>
</evidence>
<keyword evidence="4" id="KW-0812">Transmembrane</keyword>
<dbReference type="Pfam" id="PF07676">
    <property type="entry name" value="PD40"/>
    <property type="match status" value="4"/>
</dbReference>
<evidence type="ECO:0000256" key="4">
    <source>
        <dbReference type="SAM" id="Phobius"/>
    </source>
</evidence>
<dbReference type="SUPFAM" id="SSF46894">
    <property type="entry name" value="C-terminal effector domain of the bipartite response regulators"/>
    <property type="match status" value="1"/>
</dbReference>